<evidence type="ECO:0000256" key="1">
    <source>
        <dbReference type="ARBA" id="ARBA00004409"/>
    </source>
</evidence>
<dbReference type="Proteomes" id="UP001153620">
    <property type="component" value="Chromosome 2"/>
</dbReference>
<comment type="subcellular location">
    <subcellularLocation>
        <location evidence="1">Golgi apparatus membrane</location>
        <topology evidence="1">Single-pass type IV membrane protein</topology>
    </subcellularLocation>
</comment>
<feature type="compositionally biased region" description="Basic and acidic residues" evidence="8">
    <location>
        <begin position="106"/>
        <end position="119"/>
    </location>
</feature>
<reference evidence="10" key="2">
    <citation type="submission" date="2022-10" db="EMBL/GenBank/DDBJ databases">
        <authorList>
            <consortium name="ENA_rothamsted_submissions"/>
            <consortium name="culmorum"/>
            <person name="King R."/>
        </authorList>
    </citation>
    <scope>NUCLEOTIDE SEQUENCE</scope>
</reference>
<evidence type="ECO:0000256" key="5">
    <source>
        <dbReference type="ARBA" id="ARBA00023054"/>
    </source>
</evidence>
<keyword evidence="5 7" id="KW-0175">Coiled coil</keyword>
<feature type="transmembrane region" description="Helical" evidence="9">
    <location>
        <begin position="497"/>
        <end position="518"/>
    </location>
</feature>
<dbReference type="OrthoDB" id="248903at2759"/>
<gene>
    <name evidence="10" type="ORF">CHIRRI_LOCUS7764</name>
</gene>
<feature type="coiled-coil region" evidence="7">
    <location>
        <begin position="269"/>
        <end position="436"/>
    </location>
</feature>
<feature type="compositionally biased region" description="Basic and acidic residues" evidence="8">
    <location>
        <begin position="70"/>
        <end position="81"/>
    </location>
</feature>
<evidence type="ECO:0000256" key="3">
    <source>
        <dbReference type="ARBA" id="ARBA00022989"/>
    </source>
</evidence>
<evidence type="ECO:0000256" key="2">
    <source>
        <dbReference type="ARBA" id="ARBA00022692"/>
    </source>
</evidence>
<reference evidence="10" key="1">
    <citation type="submission" date="2022-01" db="EMBL/GenBank/DDBJ databases">
        <authorList>
            <person name="King R."/>
        </authorList>
    </citation>
    <scope>NUCLEOTIDE SEQUENCE</scope>
</reference>
<sequence>MSWISKAENLLNNIDQKAASLIQQQQLKPIEESESDNTQKNLSNSQGLPKIPSFSKNMLVLSKTTPKKSTRSDHTDYDSFSEKSMSSRHTVVENDDDDEYSEPIDNELKKAPSNESFSAEKELATVKILMSELRSENSELKHEAEALNEQLKANASVMKNDDLESLLAILTDEKRDLTMMNQSLESSNSNYIKTISELESSIMKYQQNENELKQKLEYARNETGDINTELQNYKLRAQNQLQMKESLIHQLKLGNQVAEDGQTETSSDSTTLQMEIDQIRNERDHLQSELNLMKKRIDESRNFIEKMEHKHRIMVSDYEDKITNLDETIQQLTMQSTNYEDEIRLQKQELTHVREEMLKQKTHLTTKLHEKENELKRLKNAYRESQVNAEIENRVQSLTQSLITKQNNLELVTAEKNALRLQYEKLTTQHQDLLRQFRSQRPQMLSSNETDDVKSSTSNFLTINPFDSRVSRRVKRAYSQFDQLGIRFSAFLRRYPLARVFSIVYVCSLHLFVLLVLLQSTPSQ</sequence>
<keyword evidence="6 9" id="KW-0472">Membrane</keyword>
<dbReference type="Pfam" id="PF09787">
    <property type="entry name" value="Golgin_A5"/>
    <property type="match status" value="1"/>
</dbReference>
<dbReference type="EMBL" id="OU895878">
    <property type="protein sequence ID" value="CAG9804887.1"/>
    <property type="molecule type" value="Genomic_DNA"/>
</dbReference>
<evidence type="ECO:0000256" key="6">
    <source>
        <dbReference type="ARBA" id="ARBA00023136"/>
    </source>
</evidence>
<keyword evidence="4" id="KW-0333">Golgi apparatus</keyword>
<accession>A0A9N9WT40</accession>
<keyword evidence="2 9" id="KW-0812">Transmembrane</keyword>
<evidence type="ECO:0000256" key="4">
    <source>
        <dbReference type="ARBA" id="ARBA00023034"/>
    </source>
</evidence>
<feature type="coiled-coil region" evidence="7">
    <location>
        <begin position="123"/>
        <end position="222"/>
    </location>
</feature>
<feature type="compositionally biased region" description="Polar residues" evidence="8">
    <location>
        <begin position="36"/>
        <end position="47"/>
    </location>
</feature>
<dbReference type="GO" id="GO:0031985">
    <property type="term" value="C:Golgi cisterna"/>
    <property type="evidence" value="ECO:0007669"/>
    <property type="project" value="TreeGrafter"/>
</dbReference>
<dbReference type="PANTHER" id="PTHR13815">
    <property type="entry name" value="GOLGIN-84"/>
    <property type="match status" value="1"/>
</dbReference>
<evidence type="ECO:0000313" key="11">
    <source>
        <dbReference type="Proteomes" id="UP001153620"/>
    </source>
</evidence>
<feature type="region of interest" description="Disordered" evidence="8">
    <location>
        <begin position="25"/>
        <end position="119"/>
    </location>
</feature>
<keyword evidence="11" id="KW-1185">Reference proteome</keyword>
<organism evidence="10 11">
    <name type="scientific">Chironomus riparius</name>
    <dbReference type="NCBI Taxonomy" id="315576"/>
    <lineage>
        <taxon>Eukaryota</taxon>
        <taxon>Metazoa</taxon>
        <taxon>Ecdysozoa</taxon>
        <taxon>Arthropoda</taxon>
        <taxon>Hexapoda</taxon>
        <taxon>Insecta</taxon>
        <taxon>Pterygota</taxon>
        <taxon>Neoptera</taxon>
        <taxon>Endopterygota</taxon>
        <taxon>Diptera</taxon>
        <taxon>Nematocera</taxon>
        <taxon>Chironomoidea</taxon>
        <taxon>Chironomidae</taxon>
        <taxon>Chironominae</taxon>
        <taxon>Chironomus</taxon>
    </lineage>
</organism>
<dbReference type="GO" id="GO:0000301">
    <property type="term" value="P:retrograde transport, vesicle recycling within Golgi"/>
    <property type="evidence" value="ECO:0007669"/>
    <property type="project" value="TreeGrafter"/>
</dbReference>
<protein>
    <recommendedName>
        <fullName evidence="12">Golgin-84</fullName>
    </recommendedName>
</protein>
<evidence type="ECO:0000256" key="9">
    <source>
        <dbReference type="SAM" id="Phobius"/>
    </source>
</evidence>
<feature type="compositionally biased region" description="Acidic residues" evidence="8">
    <location>
        <begin position="93"/>
        <end position="105"/>
    </location>
</feature>
<dbReference type="GO" id="GO:0000139">
    <property type="term" value="C:Golgi membrane"/>
    <property type="evidence" value="ECO:0007669"/>
    <property type="project" value="UniProtKB-SubCell"/>
</dbReference>
<dbReference type="InterPro" id="IPR019177">
    <property type="entry name" value="Golgin_subfamily_A_member_5"/>
</dbReference>
<evidence type="ECO:0000313" key="10">
    <source>
        <dbReference type="EMBL" id="CAG9804887.1"/>
    </source>
</evidence>
<name>A0A9N9WT40_9DIPT</name>
<dbReference type="AlphaFoldDB" id="A0A9N9WT40"/>
<evidence type="ECO:0000256" key="8">
    <source>
        <dbReference type="SAM" id="MobiDB-lite"/>
    </source>
</evidence>
<dbReference type="GO" id="GO:0007030">
    <property type="term" value="P:Golgi organization"/>
    <property type="evidence" value="ECO:0007669"/>
    <property type="project" value="InterPro"/>
</dbReference>
<dbReference type="PANTHER" id="PTHR13815:SF7">
    <property type="entry name" value="GOLGIN SUBFAMILY A MEMBER 5"/>
    <property type="match status" value="1"/>
</dbReference>
<proteinExistence type="predicted"/>
<keyword evidence="3 9" id="KW-1133">Transmembrane helix</keyword>
<evidence type="ECO:0000256" key="7">
    <source>
        <dbReference type="SAM" id="Coils"/>
    </source>
</evidence>
<evidence type="ECO:0008006" key="12">
    <source>
        <dbReference type="Google" id="ProtNLM"/>
    </source>
</evidence>